<feature type="chain" id="PRO_5046450444" evidence="5">
    <location>
        <begin position="17"/>
        <end position="432"/>
    </location>
</feature>
<name>A0ABM3FK11_NEOLC</name>
<sequence length="432" mass="48280">MIRLTFLACLLTIVVTEYPPLEVNFQWNVIKYSDRVTDNEVVKDSPNSYIAANNVISGIKLWKDYIYLTIPRRKSGVPVTLARIPLSATKAKNVTSPDLEAYPSWDMQLAGDCNAFQSVQSMEIDPQGRMWVLDTGRTETMADYQATKCPPRLVILDLENGGVVLRNIEFSQEIAAHNSSNLNDIVLDHQDGGYAYISDSGPEPAIIVYSLKDNKAHKVTHNSMKAESDAITFVVSDTTVKEPINIDGIALSPPEPNRTLYYSSVSSIHLYAIPVKVLQNSSVRNVQKYVVDVGRKTSQTSGMVMSNTGVLYYGLLADDAIAMWDTVANQIFASGPRKMYRNHQLLQWPDTFAFHENGRLWWVTNRFQNFLNNKVNGNEINYRIMSSNVMQKSYQYFPNGTAPELPIITAAAGQIRIAISTAFAILLVFVAC</sequence>
<proteinExistence type="inferred from homology"/>
<comment type="similarity">
    <text evidence="2">Belongs to the major royal jelly protein family.</text>
</comment>
<feature type="signal peptide" evidence="5">
    <location>
        <begin position="1"/>
        <end position="16"/>
    </location>
</feature>
<dbReference type="SUPFAM" id="SSF63829">
    <property type="entry name" value="Calcium-dependent phosphotriesterase"/>
    <property type="match status" value="1"/>
</dbReference>
<dbReference type="PANTHER" id="PTHR10009:SF18">
    <property type="entry name" value="PROTEIN YELLOW-LIKE PROTEIN"/>
    <property type="match status" value="1"/>
</dbReference>
<dbReference type="RefSeq" id="XP_046588351.1">
    <property type="nucleotide sequence ID" value="XM_046732395.1"/>
</dbReference>
<dbReference type="Gene3D" id="2.120.10.30">
    <property type="entry name" value="TolB, C-terminal domain"/>
    <property type="match status" value="1"/>
</dbReference>
<reference evidence="7" key="1">
    <citation type="submission" date="2025-08" db="UniProtKB">
        <authorList>
            <consortium name="RefSeq"/>
        </authorList>
    </citation>
    <scope>IDENTIFICATION</scope>
    <source>
        <tissue evidence="7">Thorax and Abdomen</tissue>
    </source>
</reference>
<evidence type="ECO:0000256" key="2">
    <source>
        <dbReference type="ARBA" id="ARBA00009127"/>
    </source>
</evidence>
<accession>A0ABM3FK11</accession>
<evidence type="ECO:0000256" key="1">
    <source>
        <dbReference type="ARBA" id="ARBA00004613"/>
    </source>
</evidence>
<dbReference type="GeneID" id="107221940"/>
<dbReference type="Pfam" id="PF03022">
    <property type="entry name" value="MRJP"/>
    <property type="match status" value="1"/>
</dbReference>
<dbReference type="InterPro" id="IPR017996">
    <property type="entry name" value="MRJP/yellow-related"/>
</dbReference>
<evidence type="ECO:0000313" key="6">
    <source>
        <dbReference type="Proteomes" id="UP000829291"/>
    </source>
</evidence>
<evidence type="ECO:0000256" key="5">
    <source>
        <dbReference type="SAM" id="SignalP"/>
    </source>
</evidence>
<keyword evidence="3" id="KW-0964">Secreted</keyword>
<dbReference type="Proteomes" id="UP000829291">
    <property type="component" value="Chromosome 2"/>
</dbReference>
<evidence type="ECO:0000256" key="3">
    <source>
        <dbReference type="ARBA" id="ARBA00022525"/>
    </source>
</evidence>
<protein>
    <submittedName>
        <fullName evidence="7">Major royal jelly protein 1-like</fullName>
    </submittedName>
</protein>
<dbReference type="InterPro" id="IPR011042">
    <property type="entry name" value="6-blade_b-propeller_TolB-like"/>
</dbReference>
<keyword evidence="4 5" id="KW-0732">Signal</keyword>
<evidence type="ECO:0000313" key="7">
    <source>
        <dbReference type="RefSeq" id="XP_046588351.1"/>
    </source>
</evidence>
<keyword evidence="6" id="KW-1185">Reference proteome</keyword>
<organism evidence="6 7">
    <name type="scientific">Neodiprion lecontei</name>
    <name type="common">Redheaded pine sawfly</name>
    <dbReference type="NCBI Taxonomy" id="441921"/>
    <lineage>
        <taxon>Eukaryota</taxon>
        <taxon>Metazoa</taxon>
        <taxon>Ecdysozoa</taxon>
        <taxon>Arthropoda</taxon>
        <taxon>Hexapoda</taxon>
        <taxon>Insecta</taxon>
        <taxon>Pterygota</taxon>
        <taxon>Neoptera</taxon>
        <taxon>Endopterygota</taxon>
        <taxon>Hymenoptera</taxon>
        <taxon>Tenthredinoidea</taxon>
        <taxon>Diprionidae</taxon>
        <taxon>Diprioninae</taxon>
        <taxon>Neodiprion</taxon>
    </lineage>
</organism>
<comment type="subcellular location">
    <subcellularLocation>
        <location evidence="1">Secreted</location>
    </subcellularLocation>
</comment>
<dbReference type="PANTHER" id="PTHR10009">
    <property type="entry name" value="PROTEIN YELLOW-RELATED"/>
    <property type="match status" value="1"/>
</dbReference>
<gene>
    <name evidence="7" type="primary">LOC107221940</name>
</gene>
<evidence type="ECO:0000256" key="4">
    <source>
        <dbReference type="ARBA" id="ARBA00022729"/>
    </source>
</evidence>